<dbReference type="EMBL" id="JAEINI020000002">
    <property type="protein sequence ID" value="MCB5226130.1"/>
    <property type="molecule type" value="Genomic_DNA"/>
</dbReference>
<comment type="caution">
    <text evidence="2">The sequence shown here is derived from an EMBL/GenBank/DDBJ whole genome shotgun (WGS) entry which is preliminary data.</text>
</comment>
<gene>
    <name evidence="2" type="ORF">JAO78_004805</name>
</gene>
<sequence>MKANQHKAHAAEREHQQVDRQQQAKAITSLSLVWQKQQQLRPQPLAELDIECCAELGYN</sequence>
<organism evidence="2 3">
    <name type="scientific">Alishewanella maricola</name>
    <dbReference type="NCBI Taxonomy" id="2795740"/>
    <lineage>
        <taxon>Bacteria</taxon>
        <taxon>Pseudomonadati</taxon>
        <taxon>Pseudomonadota</taxon>
        <taxon>Gammaproteobacteria</taxon>
        <taxon>Alteromonadales</taxon>
        <taxon>Alteromonadaceae</taxon>
        <taxon>Alishewanella</taxon>
    </lineage>
</organism>
<keyword evidence="3" id="KW-1185">Reference proteome</keyword>
<accession>A0ABS8C2A5</accession>
<evidence type="ECO:0000313" key="2">
    <source>
        <dbReference type="EMBL" id="MCB5226130.1"/>
    </source>
</evidence>
<reference evidence="2 3" key="1">
    <citation type="submission" date="2021-10" db="EMBL/GenBank/DDBJ databases">
        <title>Alishewanella koreense sp. nov. isolated from seawater of southwestern coast in South Korea and the proposal for the reclassification of Rheinheimera perlucida and Rheinheimera tuosuensis as Arsukibacterium perlucida and Arsukibacterium tuosuensis.</title>
        <authorList>
            <person name="Kim K.H."/>
            <person name="Ruan W."/>
            <person name="Kim K.R."/>
            <person name="Baek J.H."/>
            <person name="Jeon C.O."/>
        </authorList>
    </citation>
    <scope>NUCLEOTIDE SEQUENCE [LARGE SCALE GENOMIC DNA]</scope>
    <source>
        <strain evidence="2 3">16-MA</strain>
    </source>
</reference>
<evidence type="ECO:0000256" key="1">
    <source>
        <dbReference type="SAM" id="MobiDB-lite"/>
    </source>
</evidence>
<evidence type="ECO:0000313" key="3">
    <source>
        <dbReference type="Proteomes" id="UP000633814"/>
    </source>
</evidence>
<protein>
    <submittedName>
        <fullName evidence="2">Uncharacterized protein</fullName>
    </submittedName>
</protein>
<feature type="region of interest" description="Disordered" evidence="1">
    <location>
        <begin position="1"/>
        <end position="22"/>
    </location>
</feature>
<dbReference type="Proteomes" id="UP000633814">
    <property type="component" value="Unassembled WGS sequence"/>
</dbReference>
<feature type="compositionally biased region" description="Basic and acidic residues" evidence="1">
    <location>
        <begin position="9"/>
        <end position="18"/>
    </location>
</feature>
<dbReference type="RefSeq" id="WP_226750219.1">
    <property type="nucleotide sequence ID" value="NZ_JAEINI020000002.1"/>
</dbReference>
<proteinExistence type="predicted"/>
<name>A0ABS8C2A5_9ALTE</name>